<protein>
    <submittedName>
        <fullName evidence="1">Uncharacterized protein</fullName>
    </submittedName>
</protein>
<organism evidence="1 2">
    <name type="scientific">Microscilla marina ATCC 23134</name>
    <dbReference type="NCBI Taxonomy" id="313606"/>
    <lineage>
        <taxon>Bacteria</taxon>
        <taxon>Pseudomonadati</taxon>
        <taxon>Bacteroidota</taxon>
        <taxon>Cytophagia</taxon>
        <taxon>Cytophagales</taxon>
        <taxon>Microscillaceae</taxon>
        <taxon>Microscilla</taxon>
    </lineage>
</organism>
<accession>A1ZNL5</accession>
<sequence length="458" mass="51385">MKTKNSDSIMNEKIVWKWVILVCFLLTCTTTFAQFRAPKILKHPKRIKVKNLYQLNSRYRETNVCISPDGKYLFFMTGRGGQPWSGRPSRLWKGKLEYSGDIWYSQKMGKKWLMPRALPATINTDNGEDEPNVSPNGQRVYFQSWYSGWERKGGPYYSARLYGNYWSRPKGLGGGINAFFQRRQELGQELATDGATMSADGKTFIVAVGPYSGNMNLYISRKGRRGRWSLLKRLSVSTMGNERSPTLAADGKTLYFASSGYGGYGGLDIFKTTINQDGSHSKVVNLGTPFNTYLDDYGFTLTASGNEAYFIREGDIYFADTKDANPELKPNIATLMVTGVVKNGKNDKKMGVIITFMHAQTGRVITRTTSNSVTGQYATMLPITDRNFIQTVRQKGFETFSKGFYPQINNGLNKVEADIVLQPKEKKIIAKKPPTPTKVTKKIIKKAEEAAAETGRAN</sequence>
<proteinExistence type="predicted"/>
<dbReference type="Gene3D" id="2.120.10.30">
    <property type="entry name" value="TolB, C-terminal domain"/>
    <property type="match status" value="2"/>
</dbReference>
<evidence type="ECO:0000313" key="1">
    <source>
        <dbReference type="EMBL" id="EAY28126.1"/>
    </source>
</evidence>
<dbReference type="EMBL" id="AAWS01000018">
    <property type="protein sequence ID" value="EAY28126.1"/>
    <property type="molecule type" value="Genomic_DNA"/>
</dbReference>
<dbReference type="eggNOG" id="COG1520">
    <property type="taxonomic scope" value="Bacteria"/>
</dbReference>
<gene>
    <name evidence="1" type="ORF">M23134_02236</name>
</gene>
<dbReference type="Pfam" id="PF07676">
    <property type="entry name" value="PD40"/>
    <property type="match status" value="3"/>
</dbReference>
<keyword evidence="2" id="KW-1185">Reference proteome</keyword>
<comment type="caution">
    <text evidence="1">The sequence shown here is derived from an EMBL/GenBank/DDBJ whole genome shotgun (WGS) entry which is preliminary data.</text>
</comment>
<dbReference type="InterPro" id="IPR011042">
    <property type="entry name" value="6-blade_b-propeller_TolB-like"/>
</dbReference>
<reference evidence="1 2" key="1">
    <citation type="submission" date="2007-01" db="EMBL/GenBank/DDBJ databases">
        <authorList>
            <person name="Haygood M."/>
            <person name="Podell S."/>
            <person name="Anderson C."/>
            <person name="Hopkinson B."/>
            <person name="Roe K."/>
            <person name="Barbeau K."/>
            <person name="Gaasterland T."/>
            <person name="Ferriera S."/>
            <person name="Johnson J."/>
            <person name="Kravitz S."/>
            <person name="Beeson K."/>
            <person name="Sutton G."/>
            <person name="Rogers Y.-H."/>
            <person name="Friedman R."/>
            <person name="Frazier M."/>
            <person name="Venter J.C."/>
        </authorList>
    </citation>
    <scope>NUCLEOTIDE SEQUENCE [LARGE SCALE GENOMIC DNA]</scope>
    <source>
        <strain evidence="1 2">ATCC 23134</strain>
    </source>
</reference>
<name>A1ZNL5_MICM2</name>
<dbReference type="SUPFAM" id="SSF82171">
    <property type="entry name" value="DPP6 N-terminal domain-like"/>
    <property type="match status" value="1"/>
</dbReference>
<dbReference type="AlphaFoldDB" id="A1ZNL5"/>
<dbReference type="InterPro" id="IPR011659">
    <property type="entry name" value="WD40"/>
</dbReference>
<dbReference type="Proteomes" id="UP000004095">
    <property type="component" value="Unassembled WGS sequence"/>
</dbReference>
<evidence type="ECO:0000313" key="2">
    <source>
        <dbReference type="Proteomes" id="UP000004095"/>
    </source>
</evidence>